<dbReference type="EMBL" id="CP018221">
    <property type="protein sequence ID" value="API59415.1"/>
    <property type="molecule type" value="Genomic_DNA"/>
</dbReference>
<reference evidence="7" key="1">
    <citation type="submission" date="2016-11" db="EMBL/GenBank/DDBJ databases">
        <title>Complete Genome Sequence of alachlor-degrading Sphingomonas sp. strain JJ-A5.</title>
        <authorList>
            <person name="Lee H."/>
            <person name="Ka J.-O."/>
        </authorList>
    </citation>
    <scope>NUCLEOTIDE SEQUENCE [LARGE SCALE GENOMIC DNA]</scope>
    <source>
        <strain evidence="7">JJ-A5</strain>
    </source>
</reference>
<dbReference type="GO" id="GO:0003700">
    <property type="term" value="F:DNA-binding transcription factor activity"/>
    <property type="evidence" value="ECO:0007669"/>
    <property type="project" value="InterPro"/>
</dbReference>
<evidence type="ECO:0000256" key="3">
    <source>
        <dbReference type="ARBA" id="ARBA00023125"/>
    </source>
</evidence>
<organism evidence="6 7">
    <name type="scientific">Tardibacter chloracetimidivorans</name>
    <dbReference type="NCBI Taxonomy" id="1921510"/>
    <lineage>
        <taxon>Bacteria</taxon>
        <taxon>Pseudomonadati</taxon>
        <taxon>Pseudomonadota</taxon>
        <taxon>Alphaproteobacteria</taxon>
        <taxon>Sphingomonadales</taxon>
        <taxon>Sphingomonadaceae</taxon>
        <taxon>Tardibacter</taxon>
    </lineage>
</organism>
<dbReference type="InterPro" id="IPR005119">
    <property type="entry name" value="LysR_subst-bd"/>
</dbReference>
<dbReference type="InterPro" id="IPR000847">
    <property type="entry name" value="LysR_HTH_N"/>
</dbReference>
<evidence type="ECO:0000313" key="7">
    <source>
        <dbReference type="Proteomes" id="UP000182063"/>
    </source>
</evidence>
<evidence type="ECO:0000256" key="2">
    <source>
        <dbReference type="ARBA" id="ARBA00023015"/>
    </source>
</evidence>
<dbReference type="Gene3D" id="1.10.10.10">
    <property type="entry name" value="Winged helix-like DNA-binding domain superfamily/Winged helix DNA-binding domain"/>
    <property type="match status" value="1"/>
</dbReference>
<dbReference type="OrthoDB" id="9815174at2"/>
<sequence>MIDRYLLRYFLAVVDTGSFSKAAAQANVTQPTLSVGIGKLERLIGATLFHRTSQRVHLTEAGSRLLPHARRIENDFNLAVRSAVGASETSVVRLGVLSTIPTPTLERLVAEHRRRDDPTQIEIVEGSERELIARLGRGRIDLALTVLRPNEEWRQELFYTEGYSLALPRWHRFAGAGSLKAEDLAQETMMVRRHCEVLSETSRYFTERGVRPRFSFRTTNDDKTLALVRAGLGITVMPDSYRDPEVARPRLCGFDLTRKIGILHGKSSAPVPEPLLDVMRTTVVK</sequence>
<protein>
    <submittedName>
        <fullName evidence="6">LysR family transcriptional regulator</fullName>
    </submittedName>
</protein>
<evidence type="ECO:0000259" key="5">
    <source>
        <dbReference type="PROSITE" id="PS50931"/>
    </source>
</evidence>
<dbReference type="Pfam" id="PF00126">
    <property type="entry name" value="HTH_1"/>
    <property type="match status" value="1"/>
</dbReference>
<dbReference type="Gene3D" id="3.40.190.10">
    <property type="entry name" value="Periplasmic binding protein-like II"/>
    <property type="match status" value="2"/>
</dbReference>
<evidence type="ECO:0000256" key="1">
    <source>
        <dbReference type="ARBA" id="ARBA00009437"/>
    </source>
</evidence>
<dbReference type="PRINTS" id="PR00039">
    <property type="entry name" value="HTHLYSR"/>
</dbReference>
<dbReference type="SUPFAM" id="SSF53850">
    <property type="entry name" value="Periplasmic binding protein-like II"/>
    <property type="match status" value="1"/>
</dbReference>
<dbReference type="SUPFAM" id="SSF46785">
    <property type="entry name" value="Winged helix' DNA-binding domain"/>
    <property type="match status" value="1"/>
</dbReference>
<dbReference type="PANTHER" id="PTHR30346">
    <property type="entry name" value="TRANSCRIPTIONAL DUAL REGULATOR HCAR-RELATED"/>
    <property type="match status" value="1"/>
</dbReference>
<dbReference type="FunFam" id="1.10.10.10:FF:000001">
    <property type="entry name" value="LysR family transcriptional regulator"/>
    <property type="match status" value="1"/>
</dbReference>
<dbReference type="PANTHER" id="PTHR30346:SF28">
    <property type="entry name" value="HTH-TYPE TRANSCRIPTIONAL REGULATOR CYNR"/>
    <property type="match status" value="1"/>
</dbReference>
<dbReference type="InterPro" id="IPR036388">
    <property type="entry name" value="WH-like_DNA-bd_sf"/>
</dbReference>
<gene>
    <name evidence="6" type="ORF">BSL82_08895</name>
</gene>
<dbReference type="PROSITE" id="PS50931">
    <property type="entry name" value="HTH_LYSR"/>
    <property type="match status" value="1"/>
</dbReference>
<keyword evidence="3" id="KW-0238">DNA-binding</keyword>
<dbReference type="InterPro" id="IPR036390">
    <property type="entry name" value="WH_DNA-bd_sf"/>
</dbReference>
<dbReference type="CDD" id="cd05466">
    <property type="entry name" value="PBP2_LTTR_substrate"/>
    <property type="match status" value="1"/>
</dbReference>
<keyword evidence="4" id="KW-0804">Transcription</keyword>
<dbReference type="GO" id="GO:0003677">
    <property type="term" value="F:DNA binding"/>
    <property type="evidence" value="ECO:0007669"/>
    <property type="project" value="UniProtKB-KW"/>
</dbReference>
<accession>A0A1L3ZUW1</accession>
<dbReference type="Pfam" id="PF03466">
    <property type="entry name" value="LysR_substrate"/>
    <property type="match status" value="1"/>
</dbReference>
<comment type="similarity">
    <text evidence="1">Belongs to the LysR transcriptional regulatory family.</text>
</comment>
<evidence type="ECO:0000256" key="4">
    <source>
        <dbReference type="ARBA" id="ARBA00023163"/>
    </source>
</evidence>
<name>A0A1L3ZUW1_9SPHN</name>
<proteinExistence type="inferred from homology"/>
<feature type="domain" description="HTH lysR-type" evidence="5">
    <location>
        <begin position="2"/>
        <end position="59"/>
    </location>
</feature>
<dbReference type="RefSeq" id="WP_072596974.1">
    <property type="nucleotide sequence ID" value="NZ_CP018221.1"/>
</dbReference>
<keyword evidence="2" id="KW-0805">Transcription regulation</keyword>
<dbReference type="STRING" id="1921510.BSL82_08895"/>
<evidence type="ECO:0000313" key="6">
    <source>
        <dbReference type="EMBL" id="API59415.1"/>
    </source>
</evidence>
<keyword evidence="7" id="KW-1185">Reference proteome</keyword>
<dbReference type="KEGG" id="sphj:BSL82_08895"/>
<dbReference type="AlphaFoldDB" id="A0A1L3ZUW1"/>
<dbReference type="GO" id="GO:0032993">
    <property type="term" value="C:protein-DNA complex"/>
    <property type="evidence" value="ECO:0007669"/>
    <property type="project" value="TreeGrafter"/>
</dbReference>
<dbReference type="Proteomes" id="UP000182063">
    <property type="component" value="Chromosome"/>
</dbReference>